<keyword evidence="2" id="KW-0472">Membrane</keyword>
<organism evidence="3 4">
    <name type="scientific">Streptomyces kaempferi</name>
    <dbReference type="NCBI Taxonomy" id="333725"/>
    <lineage>
        <taxon>Bacteria</taxon>
        <taxon>Bacillati</taxon>
        <taxon>Actinomycetota</taxon>
        <taxon>Actinomycetes</taxon>
        <taxon>Kitasatosporales</taxon>
        <taxon>Streptomycetaceae</taxon>
        <taxon>Streptomyces</taxon>
    </lineage>
</organism>
<gene>
    <name evidence="3" type="ORF">ACFQ5X_32410</name>
</gene>
<dbReference type="EMBL" id="JBHTMM010000055">
    <property type="protein sequence ID" value="MFD1310526.1"/>
    <property type="molecule type" value="Genomic_DNA"/>
</dbReference>
<evidence type="ECO:0000313" key="4">
    <source>
        <dbReference type="Proteomes" id="UP001597058"/>
    </source>
</evidence>
<dbReference type="RefSeq" id="WP_381329829.1">
    <property type="nucleotide sequence ID" value="NZ_JBHTMM010000055.1"/>
</dbReference>
<feature type="region of interest" description="Disordered" evidence="1">
    <location>
        <begin position="82"/>
        <end position="118"/>
    </location>
</feature>
<evidence type="ECO:0000313" key="3">
    <source>
        <dbReference type="EMBL" id="MFD1310526.1"/>
    </source>
</evidence>
<feature type="transmembrane region" description="Helical" evidence="2">
    <location>
        <begin position="54"/>
        <end position="76"/>
    </location>
</feature>
<keyword evidence="2" id="KW-1133">Transmembrane helix</keyword>
<keyword evidence="2" id="KW-0812">Transmembrane</keyword>
<dbReference type="Proteomes" id="UP001597058">
    <property type="component" value="Unassembled WGS sequence"/>
</dbReference>
<name>A0ABW3XNL1_9ACTN</name>
<accession>A0ABW3XNL1</accession>
<proteinExistence type="predicted"/>
<sequence length="133" mass="14482">MTRSSHAREIIGPDDVTFSDVWLIGGFLLFGIVAVVFNAWLIKKADDRSWKHGCVLALSATVYLGIALYIFVWALVHAIDNGKKSAKPPPPSSASIPSAVDPHTWSGRGSGRQGGARHCTNDCEDWLRHRSAV</sequence>
<keyword evidence="4" id="KW-1185">Reference proteome</keyword>
<comment type="caution">
    <text evidence="3">The sequence shown here is derived from an EMBL/GenBank/DDBJ whole genome shotgun (WGS) entry which is preliminary data.</text>
</comment>
<evidence type="ECO:0000256" key="1">
    <source>
        <dbReference type="SAM" id="MobiDB-lite"/>
    </source>
</evidence>
<reference evidence="4" key="1">
    <citation type="journal article" date="2019" name="Int. J. Syst. Evol. Microbiol.">
        <title>The Global Catalogue of Microorganisms (GCM) 10K type strain sequencing project: providing services to taxonomists for standard genome sequencing and annotation.</title>
        <authorList>
            <consortium name="The Broad Institute Genomics Platform"/>
            <consortium name="The Broad Institute Genome Sequencing Center for Infectious Disease"/>
            <person name="Wu L."/>
            <person name="Ma J."/>
        </authorList>
    </citation>
    <scope>NUCLEOTIDE SEQUENCE [LARGE SCALE GENOMIC DNA]</scope>
    <source>
        <strain evidence="4">CGMCC 4.7020</strain>
    </source>
</reference>
<protein>
    <submittedName>
        <fullName evidence="3">Uncharacterized protein</fullName>
    </submittedName>
</protein>
<evidence type="ECO:0000256" key="2">
    <source>
        <dbReference type="SAM" id="Phobius"/>
    </source>
</evidence>
<feature type="transmembrane region" description="Helical" evidence="2">
    <location>
        <begin position="21"/>
        <end position="42"/>
    </location>
</feature>